<evidence type="ECO:0000313" key="4">
    <source>
        <dbReference type="Proteomes" id="UP001521785"/>
    </source>
</evidence>
<dbReference type="Gene3D" id="3.40.50.1460">
    <property type="match status" value="1"/>
</dbReference>
<feature type="compositionally biased region" description="Basic residues" evidence="1">
    <location>
        <begin position="382"/>
        <end position="393"/>
    </location>
</feature>
<reference evidence="3 4" key="1">
    <citation type="submission" date="2024-02" db="EMBL/GenBank/DDBJ databases">
        <title>De novo assembly and annotation of 12 fungi associated with fruit tree decline syndrome in Ontario, Canada.</title>
        <authorList>
            <person name="Sulman M."/>
            <person name="Ellouze W."/>
            <person name="Ilyukhin E."/>
        </authorList>
    </citation>
    <scope>NUCLEOTIDE SEQUENCE [LARGE SCALE GENOMIC DNA]</scope>
    <source>
        <strain evidence="3 4">M42-189</strain>
    </source>
</reference>
<dbReference type="EMBL" id="JAKJXO020000004">
    <property type="protein sequence ID" value="KAL1606519.1"/>
    <property type="molecule type" value="Genomic_DNA"/>
</dbReference>
<dbReference type="Proteomes" id="UP001521785">
    <property type="component" value="Unassembled WGS sequence"/>
</dbReference>
<comment type="caution">
    <text evidence="3">The sequence shown here is derived from an EMBL/GenBank/DDBJ whole genome shotgun (WGS) entry which is preliminary data.</text>
</comment>
<evidence type="ECO:0000313" key="3">
    <source>
        <dbReference type="EMBL" id="KAL1606519.1"/>
    </source>
</evidence>
<name>A0ABR3RQ03_9PLEO</name>
<accession>A0ABR3RQ03</accession>
<evidence type="ECO:0000259" key="2">
    <source>
        <dbReference type="Pfam" id="PF00656"/>
    </source>
</evidence>
<feature type="domain" description="Peptidase C14 caspase" evidence="2">
    <location>
        <begin position="95"/>
        <end position="221"/>
    </location>
</feature>
<organism evidence="3 4">
    <name type="scientific">Paraconiothyrium brasiliense</name>
    <dbReference type="NCBI Taxonomy" id="300254"/>
    <lineage>
        <taxon>Eukaryota</taxon>
        <taxon>Fungi</taxon>
        <taxon>Dikarya</taxon>
        <taxon>Ascomycota</taxon>
        <taxon>Pezizomycotina</taxon>
        <taxon>Dothideomycetes</taxon>
        <taxon>Pleosporomycetidae</taxon>
        <taxon>Pleosporales</taxon>
        <taxon>Massarineae</taxon>
        <taxon>Didymosphaeriaceae</taxon>
        <taxon>Paraconiothyrium</taxon>
    </lineage>
</organism>
<evidence type="ECO:0000256" key="1">
    <source>
        <dbReference type="SAM" id="MobiDB-lite"/>
    </source>
</evidence>
<keyword evidence="4" id="KW-1185">Reference proteome</keyword>
<protein>
    <recommendedName>
        <fullName evidence="2">Peptidase C14 caspase domain-containing protein</fullName>
    </recommendedName>
</protein>
<dbReference type="Pfam" id="PF00656">
    <property type="entry name" value="Peptidase_C14"/>
    <property type="match status" value="1"/>
</dbReference>
<sequence>MSAPRQPLARAKIASCSSVCGSPARKGISRQNSATLADSVAILRPDDEAIKEELKREAERQTLFQKVSNFKLDAPNGYRKVEVLIIRWDESIDNEHKGHGEEIDRLQNIFTLGFGFGCRVARIKNDKNPQIGLNFEILRHVNEHDGENNLLIVYYTGHGNQVDDGDGQHLELSATQESEKINEYLPAAYWDKAEDPLKNLAAADALAILDCCFASTAAIKGRNEEFRTYQLLAASSQGNPTDGPGKLSFTTALCESLEELLKESKDETFPVIKLWERINTKRKTQAALIWDRLQRYKRNIELGRLAPESDREASFKSESPEQASLVLRLSLKTRDLENRKIEMLGRQLPVLCKNVGIPIRRMEWVKMEQRNPSQVLRHAVKQTLRRNPSRRKSSPGQLQQLPKSPELRKRTQSDLASRSAAKRRALDTASVVEEYLNPGLRTPARSSVRSKSTESESAAE</sequence>
<gene>
    <name evidence="3" type="ORF">SLS60_003924</name>
</gene>
<dbReference type="InterPro" id="IPR011600">
    <property type="entry name" value="Pept_C14_caspase"/>
</dbReference>
<proteinExistence type="predicted"/>
<feature type="region of interest" description="Disordered" evidence="1">
    <location>
        <begin position="382"/>
        <end position="460"/>
    </location>
</feature>